<evidence type="ECO:0000313" key="3">
    <source>
        <dbReference type="EMBL" id="SDF74279.1"/>
    </source>
</evidence>
<dbReference type="OrthoDB" id="5198751at2"/>
<feature type="compositionally biased region" description="Polar residues" evidence="1">
    <location>
        <begin position="14"/>
        <end position="26"/>
    </location>
</feature>
<evidence type="ECO:0000256" key="1">
    <source>
        <dbReference type="SAM" id="MobiDB-lite"/>
    </source>
</evidence>
<feature type="compositionally biased region" description="Basic and acidic residues" evidence="1">
    <location>
        <begin position="1"/>
        <end position="10"/>
    </location>
</feature>
<dbReference type="Proteomes" id="UP000199406">
    <property type="component" value="Unassembled WGS sequence"/>
</dbReference>
<keyword evidence="2" id="KW-0812">Transmembrane</keyword>
<feature type="region of interest" description="Disordered" evidence="1">
    <location>
        <begin position="71"/>
        <end position="177"/>
    </location>
</feature>
<accession>A0A1G7NLV9</accession>
<feature type="compositionally biased region" description="Low complexity" evidence="1">
    <location>
        <begin position="128"/>
        <end position="177"/>
    </location>
</feature>
<proteinExistence type="predicted"/>
<feature type="transmembrane region" description="Helical" evidence="2">
    <location>
        <begin position="50"/>
        <end position="68"/>
    </location>
</feature>
<feature type="region of interest" description="Disordered" evidence="1">
    <location>
        <begin position="1"/>
        <end position="31"/>
    </location>
</feature>
<keyword evidence="4" id="KW-1185">Reference proteome</keyword>
<evidence type="ECO:0000313" key="4">
    <source>
        <dbReference type="Proteomes" id="UP000199406"/>
    </source>
</evidence>
<gene>
    <name evidence="3" type="ORF">SAMN05660662_3202</name>
</gene>
<keyword evidence="2" id="KW-1133">Transmembrane helix</keyword>
<keyword evidence="2" id="KW-0472">Membrane</keyword>
<dbReference type="STRING" id="1550231.SAMN05660662_3202"/>
<evidence type="ECO:0000256" key="2">
    <source>
        <dbReference type="SAM" id="Phobius"/>
    </source>
</evidence>
<protein>
    <submittedName>
        <fullName evidence="3">Uncharacterized protein</fullName>
    </submittedName>
</protein>
<feature type="compositionally biased region" description="Low complexity" evidence="1">
    <location>
        <begin position="98"/>
        <end position="114"/>
    </location>
</feature>
<dbReference type="RefSeq" id="WP_091768832.1">
    <property type="nucleotide sequence ID" value="NZ_FNBT01000006.1"/>
</dbReference>
<sequence>MTTPSEDKAPEQVATPTVSTAPTSGTAEPPRTSWWHWDALPHHLGRARTSTVILSVLFLAIFTLYLNVRPDAPADPGRTSPAGGGSGVEAPLNPVVPTEPTTTPEPTEEPTPTTEPEETETPSEETDTPTTSSTPSTSAPGTTDPTTEPTDPTETSEPSETTGDTSEPSTSAPSTSE</sequence>
<feature type="compositionally biased region" description="Acidic residues" evidence="1">
    <location>
        <begin position="115"/>
        <end position="127"/>
    </location>
</feature>
<dbReference type="EMBL" id="FNBT01000006">
    <property type="protein sequence ID" value="SDF74279.1"/>
    <property type="molecule type" value="Genomic_DNA"/>
</dbReference>
<organism evidence="3 4">
    <name type="scientific">Blastococcus aurantiacus</name>
    <dbReference type="NCBI Taxonomy" id="1550231"/>
    <lineage>
        <taxon>Bacteria</taxon>
        <taxon>Bacillati</taxon>
        <taxon>Actinomycetota</taxon>
        <taxon>Actinomycetes</taxon>
        <taxon>Geodermatophilales</taxon>
        <taxon>Geodermatophilaceae</taxon>
        <taxon>Blastococcus</taxon>
    </lineage>
</organism>
<name>A0A1G7NLV9_9ACTN</name>
<dbReference type="AlphaFoldDB" id="A0A1G7NLV9"/>
<reference evidence="4" key="1">
    <citation type="submission" date="2016-10" db="EMBL/GenBank/DDBJ databases">
        <authorList>
            <person name="Varghese N."/>
            <person name="Submissions S."/>
        </authorList>
    </citation>
    <scope>NUCLEOTIDE SEQUENCE [LARGE SCALE GENOMIC DNA]</scope>
    <source>
        <strain evidence="4">DSM 44268</strain>
    </source>
</reference>